<dbReference type="Proteomes" id="UP000018888">
    <property type="component" value="Unassembled WGS sequence"/>
</dbReference>
<proteinExistence type="predicted"/>
<reference evidence="1 2" key="2">
    <citation type="journal article" date="2018" name="New Phytol.">
        <title>High intraspecific genome diversity in the model arbuscular mycorrhizal symbiont Rhizophagus irregularis.</title>
        <authorList>
            <person name="Chen E.C.H."/>
            <person name="Morin E."/>
            <person name="Beaudet D."/>
            <person name="Noel J."/>
            <person name="Yildirir G."/>
            <person name="Ndikumana S."/>
            <person name="Charron P."/>
            <person name="St-Onge C."/>
            <person name="Giorgi J."/>
            <person name="Kruger M."/>
            <person name="Marton T."/>
            <person name="Ropars J."/>
            <person name="Grigoriev I.V."/>
            <person name="Hainaut M."/>
            <person name="Henrissat B."/>
            <person name="Roux C."/>
            <person name="Martin F."/>
            <person name="Corradi N."/>
        </authorList>
    </citation>
    <scope>NUCLEOTIDE SEQUENCE [LARGE SCALE GENOMIC DNA]</scope>
    <source>
        <strain evidence="1 2">DAOM 197198</strain>
    </source>
</reference>
<name>A0A2P4QP81_RHIID</name>
<dbReference type="AlphaFoldDB" id="A0A2P4QP81"/>
<evidence type="ECO:0000313" key="1">
    <source>
        <dbReference type="EMBL" id="POG79449.1"/>
    </source>
</evidence>
<dbReference type="EMBL" id="AUPC02000025">
    <property type="protein sequence ID" value="POG79449.1"/>
    <property type="molecule type" value="Genomic_DNA"/>
</dbReference>
<gene>
    <name evidence="1" type="ORF">GLOIN_2v1528214</name>
</gene>
<protein>
    <submittedName>
        <fullName evidence="1">Uncharacterized protein</fullName>
    </submittedName>
</protein>
<comment type="caution">
    <text evidence="1">The sequence shown here is derived from an EMBL/GenBank/DDBJ whole genome shotgun (WGS) entry which is preliminary data.</text>
</comment>
<reference evidence="1 2" key="1">
    <citation type="journal article" date="2013" name="Proc. Natl. Acad. Sci. U.S.A.">
        <title>Genome of an arbuscular mycorrhizal fungus provides insight into the oldest plant symbiosis.</title>
        <authorList>
            <person name="Tisserant E."/>
            <person name="Malbreil M."/>
            <person name="Kuo A."/>
            <person name="Kohler A."/>
            <person name="Symeonidi A."/>
            <person name="Balestrini R."/>
            <person name="Charron P."/>
            <person name="Duensing N."/>
            <person name="Frei Dit Frey N."/>
            <person name="Gianinazzi-Pearson V."/>
            <person name="Gilbert L.B."/>
            <person name="Handa Y."/>
            <person name="Herr J.R."/>
            <person name="Hijri M."/>
            <person name="Koul R."/>
            <person name="Kawaguchi M."/>
            <person name="Krajinski F."/>
            <person name="Lammers P.J."/>
            <person name="Masclaux F.G."/>
            <person name="Murat C."/>
            <person name="Morin E."/>
            <person name="Ndikumana S."/>
            <person name="Pagni M."/>
            <person name="Petitpierre D."/>
            <person name="Requena N."/>
            <person name="Rosikiewicz P."/>
            <person name="Riley R."/>
            <person name="Saito K."/>
            <person name="San Clemente H."/>
            <person name="Shapiro H."/>
            <person name="van Tuinen D."/>
            <person name="Becard G."/>
            <person name="Bonfante P."/>
            <person name="Paszkowski U."/>
            <person name="Shachar-Hill Y.Y."/>
            <person name="Tuskan G.A."/>
            <person name="Young P.W."/>
            <person name="Sanders I.R."/>
            <person name="Henrissat B."/>
            <person name="Rensing S.A."/>
            <person name="Grigoriev I.V."/>
            <person name="Corradi N."/>
            <person name="Roux C."/>
            <person name="Martin F."/>
        </authorList>
    </citation>
    <scope>NUCLEOTIDE SEQUENCE [LARGE SCALE GENOMIC DNA]</scope>
    <source>
        <strain evidence="1 2">DAOM 197198</strain>
    </source>
</reference>
<accession>A0A2P4QP81</accession>
<organism evidence="1 2">
    <name type="scientific">Rhizophagus irregularis (strain DAOM 181602 / DAOM 197198 / MUCL 43194)</name>
    <name type="common">Arbuscular mycorrhizal fungus</name>
    <name type="synonym">Glomus intraradices</name>
    <dbReference type="NCBI Taxonomy" id="747089"/>
    <lineage>
        <taxon>Eukaryota</taxon>
        <taxon>Fungi</taxon>
        <taxon>Fungi incertae sedis</taxon>
        <taxon>Mucoromycota</taxon>
        <taxon>Glomeromycotina</taxon>
        <taxon>Glomeromycetes</taxon>
        <taxon>Glomerales</taxon>
        <taxon>Glomeraceae</taxon>
        <taxon>Rhizophagus</taxon>
    </lineage>
</organism>
<keyword evidence="2" id="KW-1185">Reference proteome</keyword>
<dbReference type="VEuPathDB" id="FungiDB:RhiirFUN_004619"/>
<evidence type="ECO:0000313" key="2">
    <source>
        <dbReference type="Proteomes" id="UP000018888"/>
    </source>
</evidence>
<sequence>MILNSRAIFKGIIQLFRFILQNNFHMSKQIPFKNYGKARIDTSDPNFIQAELSPSEIDQKAAVARYNSPGPSDIRAAACRGCYQLERLLEIAKDIQELALTSTTRPINVAEIRAKIPPKKFQEAESRVTNLKGFIKRLHDAKVEFTLPYQLDNFNINAFIDEVIRSVEKD</sequence>